<protein>
    <submittedName>
        <fullName evidence="8">Replication factor-a protein</fullName>
    </submittedName>
</protein>
<dbReference type="PANTHER" id="PTHR13989">
    <property type="entry name" value="REPLICATION PROTEIN A-RELATED"/>
    <property type="match status" value="1"/>
</dbReference>
<dbReference type="InterPro" id="IPR041698">
    <property type="entry name" value="Methyltransf_25"/>
</dbReference>
<evidence type="ECO:0000259" key="7">
    <source>
        <dbReference type="Pfam" id="PF13649"/>
    </source>
</evidence>
<evidence type="ECO:0000313" key="9">
    <source>
        <dbReference type="Proteomes" id="UP000781932"/>
    </source>
</evidence>
<dbReference type="GeneID" id="62156533"/>
<dbReference type="SUPFAM" id="SSF46785">
    <property type="entry name" value="Winged helix' DNA-binding domain"/>
    <property type="match status" value="1"/>
</dbReference>
<organism evidence="8 9">
    <name type="scientific">Colletotrichum karsti</name>
    <dbReference type="NCBI Taxonomy" id="1095194"/>
    <lineage>
        <taxon>Eukaryota</taxon>
        <taxon>Fungi</taxon>
        <taxon>Dikarya</taxon>
        <taxon>Ascomycota</taxon>
        <taxon>Pezizomycotina</taxon>
        <taxon>Sordariomycetes</taxon>
        <taxon>Hypocreomycetidae</taxon>
        <taxon>Glomerellales</taxon>
        <taxon>Glomerellaceae</taxon>
        <taxon>Colletotrichum</taxon>
        <taxon>Colletotrichum boninense species complex</taxon>
    </lineage>
</organism>
<comment type="caution">
    <text evidence="8">The sequence shown here is derived from an EMBL/GenBank/DDBJ whole genome shotgun (WGS) entry which is preliminary data.</text>
</comment>
<keyword evidence="4" id="KW-0539">Nucleus</keyword>
<reference evidence="8" key="2">
    <citation type="submission" date="2020-11" db="EMBL/GenBank/DDBJ databases">
        <title>Whole genome sequencing of Colletotrichum sp.</title>
        <authorList>
            <person name="Li H."/>
        </authorList>
    </citation>
    <scope>NUCLEOTIDE SEQUENCE</scope>
    <source>
        <strain evidence="8">CkLH20</strain>
    </source>
</reference>
<dbReference type="Pfam" id="PF08784">
    <property type="entry name" value="RPA_C"/>
    <property type="match status" value="1"/>
</dbReference>
<evidence type="ECO:0000259" key="5">
    <source>
        <dbReference type="Pfam" id="PF01336"/>
    </source>
</evidence>
<dbReference type="InterPro" id="IPR014892">
    <property type="entry name" value="RPA_C"/>
</dbReference>
<evidence type="ECO:0000256" key="3">
    <source>
        <dbReference type="ARBA" id="ARBA00023125"/>
    </source>
</evidence>
<keyword evidence="3" id="KW-0238">DNA-binding</keyword>
<dbReference type="InterPro" id="IPR040260">
    <property type="entry name" value="RFA2-like"/>
</dbReference>
<feature type="domain" description="OB" evidence="5">
    <location>
        <begin position="363"/>
        <end position="429"/>
    </location>
</feature>
<dbReference type="InterPro" id="IPR036390">
    <property type="entry name" value="WH_DNA-bd_sf"/>
</dbReference>
<dbReference type="Pfam" id="PF01336">
    <property type="entry name" value="tRNA_anti-codon"/>
    <property type="match status" value="1"/>
</dbReference>
<dbReference type="InterPro" id="IPR012340">
    <property type="entry name" value="NA-bd_OB-fold"/>
</dbReference>
<dbReference type="Gene3D" id="3.40.50.150">
    <property type="entry name" value="Vaccinia Virus protein VP39"/>
    <property type="match status" value="1"/>
</dbReference>
<dbReference type="InterPro" id="IPR036388">
    <property type="entry name" value="WH-like_DNA-bd_sf"/>
</dbReference>
<gene>
    <name evidence="8" type="ORF">CkaCkLH20_00739</name>
</gene>
<evidence type="ECO:0000256" key="1">
    <source>
        <dbReference type="ARBA" id="ARBA00004123"/>
    </source>
</evidence>
<dbReference type="RefSeq" id="XP_038751054.1">
    <property type="nucleotide sequence ID" value="XM_038883459.1"/>
</dbReference>
<proteinExistence type="inferred from homology"/>
<keyword evidence="9" id="KW-1185">Reference proteome</keyword>
<dbReference type="GO" id="GO:0006260">
    <property type="term" value="P:DNA replication"/>
    <property type="evidence" value="ECO:0007669"/>
    <property type="project" value="TreeGrafter"/>
</dbReference>
<dbReference type="Pfam" id="PF13649">
    <property type="entry name" value="Methyltransf_25"/>
    <property type="match status" value="1"/>
</dbReference>
<evidence type="ECO:0000259" key="6">
    <source>
        <dbReference type="Pfam" id="PF08784"/>
    </source>
</evidence>
<dbReference type="Gene3D" id="1.10.10.10">
    <property type="entry name" value="Winged helix-like DNA-binding domain superfamily/Winged helix DNA-binding domain"/>
    <property type="match status" value="1"/>
</dbReference>
<evidence type="ECO:0000256" key="4">
    <source>
        <dbReference type="ARBA" id="ARBA00023242"/>
    </source>
</evidence>
<dbReference type="Proteomes" id="UP000781932">
    <property type="component" value="Unassembled WGS sequence"/>
</dbReference>
<dbReference type="CDD" id="cd02440">
    <property type="entry name" value="AdoMet_MTases"/>
    <property type="match status" value="1"/>
</dbReference>
<dbReference type="OrthoDB" id="25571at2759"/>
<dbReference type="GO" id="GO:0000724">
    <property type="term" value="P:double-strand break repair via homologous recombination"/>
    <property type="evidence" value="ECO:0007669"/>
    <property type="project" value="TreeGrafter"/>
</dbReference>
<accession>A0A9P6LPV9</accession>
<comment type="similarity">
    <text evidence="2">Belongs to the replication factor A protein 2 family.</text>
</comment>
<dbReference type="GO" id="GO:0005662">
    <property type="term" value="C:DNA replication factor A complex"/>
    <property type="evidence" value="ECO:0007669"/>
    <property type="project" value="TreeGrafter"/>
</dbReference>
<dbReference type="SUPFAM" id="SSF53335">
    <property type="entry name" value="S-adenosyl-L-methionine-dependent methyltransferases"/>
    <property type="match status" value="1"/>
</dbReference>
<dbReference type="AlphaFoldDB" id="A0A9P6LPV9"/>
<dbReference type="PANTHER" id="PTHR13989:SF16">
    <property type="entry name" value="REPLICATION PROTEIN A2"/>
    <property type="match status" value="1"/>
</dbReference>
<evidence type="ECO:0000256" key="2">
    <source>
        <dbReference type="ARBA" id="ARBA00007815"/>
    </source>
</evidence>
<dbReference type="GO" id="GO:0035861">
    <property type="term" value="C:site of double-strand break"/>
    <property type="evidence" value="ECO:0007669"/>
    <property type="project" value="TreeGrafter"/>
</dbReference>
<dbReference type="EMBL" id="JAATWM020000002">
    <property type="protein sequence ID" value="KAF9881593.1"/>
    <property type="molecule type" value="Genomic_DNA"/>
</dbReference>
<dbReference type="GO" id="GO:0003697">
    <property type="term" value="F:single-stranded DNA binding"/>
    <property type="evidence" value="ECO:0007669"/>
    <property type="project" value="TreeGrafter"/>
</dbReference>
<dbReference type="Gene3D" id="2.40.50.140">
    <property type="entry name" value="Nucleic acid-binding proteins"/>
    <property type="match status" value="1"/>
</dbReference>
<feature type="domain" description="Replication protein A C-terminal" evidence="6">
    <location>
        <begin position="454"/>
        <end position="566"/>
    </location>
</feature>
<dbReference type="GO" id="GO:0006289">
    <property type="term" value="P:nucleotide-excision repair"/>
    <property type="evidence" value="ECO:0007669"/>
    <property type="project" value="TreeGrafter"/>
</dbReference>
<dbReference type="CDD" id="cd04478">
    <property type="entry name" value="RPA2_DBD_D"/>
    <property type="match status" value="1"/>
</dbReference>
<dbReference type="InterPro" id="IPR004365">
    <property type="entry name" value="NA-bd_OB_tRNA"/>
</dbReference>
<sequence>MADFTAEDLRSRNPTFQTVNDAYILPNDNAERKRLFEMNCAFTALFNNNPIRAPVQEPVSTIIDIGCGGGAMTRDLRALFPHARVVYGIDLTPVPPLPGDDSTAAGPRLEFIQGDFYKLAGTDPRLRPGSVDFAWSRLLVCGLTDWRGYAKHVFELLRPGGWAQMSESCVDAWFEPGISARPEGFRAKTEWEWLRATRKGLSKKGLDPDAGLNVPGYMRQAGFVDIQQVPLRIPYWKGALEEQPEAKLLMDLLVDDPTSLFWHMIARSTEDMGFSREKVAELQLDCLRDFAAYGGYQKTSYGAQGGDEGGGFVYGGSQQNSQGGGKAYSEESLRPVTIKQIIDAEEAYPGADFKIDGTTVTQVTFVAQIRQVSPQPTNITLKLDDGTGLIEAKKWVDTDKKDDDAANLEPDAHVRVWGRIKSFNGKRHVGAHFIRPVQDFNEVNYHLLEATYVHLYFTKGPLGADGAGANGGAGGGDSMFVDGNDSYGGGAGAGGAGGNSAHAGKLRGCTANAQKMFNFINNAPGGNEGVHIQQISGGAGMSMRDVMGAADELLGQGLIYTTIDDETWAILDY</sequence>
<comment type="subcellular location">
    <subcellularLocation>
        <location evidence="1">Nucleus</location>
    </subcellularLocation>
</comment>
<dbReference type="SUPFAM" id="SSF50249">
    <property type="entry name" value="Nucleic acid-binding proteins"/>
    <property type="match status" value="1"/>
</dbReference>
<evidence type="ECO:0000313" key="8">
    <source>
        <dbReference type="EMBL" id="KAF9881593.1"/>
    </source>
</evidence>
<reference evidence="8" key="1">
    <citation type="submission" date="2020-03" db="EMBL/GenBank/DDBJ databases">
        <authorList>
            <person name="He L."/>
        </authorList>
    </citation>
    <scope>NUCLEOTIDE SEQUENCE</scope>
    <source>
        <strain evidence="8">CkLH20</strain>
    </source>
</reference>
<name>A0A9P6LPV9_9PEZI</name>
<dbReference type="GO" id="GO:0000781">
    <property type="term" value="C:chromosome, telomeric region"/>
    <property type="evidence" value="ECO:0007669"/>
    <property type="project" value="TreeGrafter"/>
</dbReference>
<feature type="domain" description="Methyltransferase" evidence="7">
    <location>
        <begin position="62"/>
        <end position="161"/>
    </location>
</feature>
<dbReference type="InterPro" id="IPR029063">
    <property type="entry name" value="SAM-dependent_MTases_sf"/>
</dbReference>